<keyword evidence="2" id="KW-0732">Signal</keyword>
<gene>
    <name evidence="3" type="ORF">AKJ09_07001</name>
</gene>
<dbReference type="EMBL" id="CP012333">
    <property type="protein sequence ID" value="AKV00338.1"/>
    <property type="molecule type" value="Genomic_DNA"/>
</dbReference>
<reference evidence="3 4" key="1">
    <citation type="submission" date="2015-08" db="EMBL/GenBank/DDBJ databases">
        <authorList>
            <person name="Babu N.S."/>
            <person name="Beckwith C.J."/>
            <person name="Beseler K.G."/>
            <person name="Brison A."/>
            <person name="Carone J.V."/>
            <person name="Caskin T.P."/>
            <person name="Diamond M."/>
            <person name="Durham M.E."/>
            <person name="Foxe J.M."/>
            <person name="Go M."/>
            <person name="Henderson B.A."/>
            <person name="Jones I.B."/>
            <person name="McGettigan J.A."/>
            <person name="Micheletti S.J."/>
            <person name="Nasrallah M.E."/>
            <person name="Ortiz D."/>
            <person name="Piller C.R."/>
            <person name="Privatt S.R."/>
            <person name="Schneider S.L."/>
            <person name="Sharp S."/>
            <person name="Smith T.C."/>
            <person name="Stanton J.D."/>
            <person name="Ullery H.E."/>
            <person name="Wilson R.J."/>
            <person name="Serrano M.G."/>
            <person name="Buck G."/>
            <person name="Lee V."/>
            <person name="Wang Y."/>
            <person name="Carvalho R."/>
            <person name="Voegtly L."/>
            <person name="Shi R."/>
            <person name="Duckworth R."/>
            <person name="Johnson A."/>
            <person name="Loviza R."/>
            <person name="Walstead R."/>
            <person name="Shah Z."/>
            <person name="Kiflezghi M."/>
            <person name="Wade K."/>
            <person name="Ball S.L."/>
            <person name="Bradley K.W."/>
            <person name="Asai D.J."/>
            <person name="Bowman C.A."/>
            <person name="Russell D.A."/>
            <person name="Pope W.H."/>
            <person name="Jacobs-Sera D."/>
            <person name="Hendrix R.W."/>
            <person name="Hatfull G.F."/>
        </authorList>
    </citation>
    <scope>NUCLEOTIDE SEQUENCE [LARGE SCALE GENOMIC DNA]</scope>
    <source>
        <strain evidence="3 4">DSM 27648</strain>
    </source>
</reference>
<sequence>MRRLPWCMRTFMRRGALIALTAVQSLVACGSNLLGFTNEEDAGSTASLPPTFDGAVLTDAVADIDVSAPYDASDQAVSCATTPCVVELVGGALHFCARTRDSKVWCWGAAAALPADVADAGSPDASSVVAPRLVPVDGATQLSAADSLTCARITDGSLRCWGTESTEVGLLGLAQAADAGGIRSIRFDEFDAGGAEYVVVGPRAIYARTSSEAVISWGLPYLTAHAPPDDGLPRVASLLDPSVIEMASAYTTIALTAGGKALSWGGSEVTLGRESPVIPDPVPHQIPTLPAGITSVAMSWALGCAVAGGDVYCWGTKARLPLRQPTQGPARAQRVYANPLGTKTGHDRVIVRMTDGTLECQGTDYFGECGIPYGAVVLDESNTFVPKFAPANLVTGDVVSVAMATTTTCVLLRDGSVECFGGNKHGELGHGTADDSRHSNPERIRFE</sequence>
<feature type="chain" id="PRO_5005466814" description="BNR repeat domain protein" evidence="2">
    <location>
        <begin position="29"/>
        <end position="447"/>
    </location>
</feature>
<evidence type="ECO:0000256" key="2">
    <source>
        <dbReference type="SAM" id="SignalP"/>
    </source>
</evidence>
<evidence type="ECO:0000313" key="4">
    <source>
        <dbReference type="Proteomes" id="UP000064967"/>
    </source>
</evidence>
<protein>
    <recommendedName>
        <fullName evidence="5">BNR repeat domain protein</fullName>
    </recommendedName>
</protein>
<accession>A0A0K1Q3L5</accession>
<dbReference type="KEGG" id="llu:AKJ09_07001"/>
<dbReference type="AlphaFoldDB" id="A0A0K1Q3L5"/>
<dbReference type="Gene3D" id="2.130.10.30">
    <property type="entry name" value="Regulator of chromosome condensation 1/beta-lactamase-inhibitor protein II"/>
    <property type="match status" value="3"/>
</dbReference>
<dbReference type="PANTHER" id="PTHR45982">
    <property type="entry name" value="REGULATOR OF CHROMOSOME CONDENSATION"/>
    <property type="match status" value="1"/>
</dbReference>
<keyword evidence="4" id="KW-1185">Reference proteome</keyword>
<dbReference type="InterPro" id="IPR051553">
    <property type="entry name" value="Ran_GTPase-activating"/>
</dbReference>
<dbReference type="STRING" id="1391654.AKJ09_07001"/>
<dbReference type="GO" id="GO:0005085">
    <property type="term" value="F:guanyl-nucleotide exchange factor activity"/>
    <property type="evidence" value="ECO:0007669"/>
    <property type="project" value="TreeGrafter"/>
</dbReference>
<dbReference type="SUPFAM" id="SSF50985">
    <property type="entry name" value="RCC1/BLIP-II"/>
    <property type="match status" value="2"/>
</dbReference>
<dbReference type="InterPro" id="IPR009091">
    <property type="entry name" value="RCC1/BLIP-II"/>
</dbReference>
<evidence type="ECO:0008006" key="5">
    <source>
        <dbReference type="Google" id="ProtNLM"/>
    </source>
</evidence>
<evidence type="ECO:0000256" key="1">
    <source>
        <dbReference type="SAM" id="MobiDB-lite"/>
    </source>
</evidence>
<feature type="signal peptide" evidence="2">
    <location>
        <begin position="1"/>
        <end position="28"/>
    </location>
</feature>
<evidence type="ECO:0000313" key="3">
    <source>
        <dbReference type="EMBL" id="AKV00338.1"/>
    </source>
</evidence>
<feature type="region of interest" description="Disordered" evidence="1">
    <location>
        <begin position="428"/>
        <end position="447"/>
    </location>
</feature>
<proteinExistence type="predicted"/>
<organism evidence="3 4">
    <name type="scientific">Labilithrix luteola</name>
    <dbReference type="NCBI Taxonomy" id="1391654"/>
    <lineage>
        <taxon>Bacteria</taxon>
        <taxon>Pseudomonadati</taxon>
        <taxon>Myxococcota</taxon>
        <taxon>Polyangia</taxon>
        <taxon>Polyangiales</taxon>
        <taxon>Labilitrichaceae</taxon>
        <taxon>Labilithrix</taxon>
    </lineage>
</organism>
<dbReference type="GO" id="GO:0005737">
    <property type="term" value="C:cytoplasm"/>
    <property type="evidence" value="ECO:0007669"/>
    <property type="project" value="TreeGrafter"/>
</dbReference>
<dbReference type="Proteomes" id="UP000064967">
    <property type="component" value="Chromosome"/>
</dbReference>
<name>A0A0K1Q3L5_9BACT</name>
<dbReference type="PANTHER" id="PTHR45982:SF1">
    <property type="entry name" value="REGULATOR OF CHROMOSOME CONDENSATION"/>
    <property type="match status" value="1"/>
</dbReference>
<dbReference type="PROSITE" id="PS51257">
    <property type="entry name" value="PROKAR_LIPOPROTEIN"/>
    <property type="match status" value="1"/>
</dbReference>